<organism evidence="2">
    <name type="scientific">Acromyrmex echinatior</name>
    <name type="common">Panamanian leafcutter ant</name>
    <name type="synonym">Acromyrmex octospinosus echinatior</name>
    <dbReference type="NCBI Taxonomy" id="103372"/>
    <lineage>
        <taxon>Eukaryota</taxon>
        <taxon>Metazoa</taxon>
        <taxon>Ecdysozoa</taxon>
        <taxon>Arthropoda</taxon>
        <taxon>Hexapoda</taxon>
        <taxon>Insecta</taxon>
        <taxon>Pterygota</taxon>
        <taxon>Neoptera</taxon>
        <taxon>Endopterygota</taxon>
        <taxon>Hymenoptera</taxon>
        <taxon>Apocrita</taxon>
        <taxon>Aculeata</taxon>
        <taxon>Formicoidea</taxon>
        <taxon>Formicidae</taxon>
        <taxon>Myrmicinae</taxon>
        <taxon>Acromyrmex</taxon>
    </lineage>
</organism>
<dbReference type="EMBL" id="GL888761">
    <property type="protein sequence ID" value="EGI58099.1"/>
    <property type="molecule type" value="Genomic_DNA"/>
</dbReference>
<dbReference type="InParanoid" id="F4X605"/>
<evidence type="ECO:0000313" key="1">
    <source>
        <dbReference type="EMBL" id="EGI58099.1"/>
    </source>
</evidence>
<protein>
    <submittedName>
        <fullName evidence="1">Uncharacterized protein</fullName>
    </submittedName>
</protein>
<gene>
    <name evidence="1" type="ORF">G5I_13801</name>
</gene>
<sequence length="165" mass="18935">MGIKPFRPTEGKHAEETQLRPKGRLSAFNDKKAKQSIQCKSRDVIGGGCATRRQVLAGVNVSRHLKCMVTDRGVFIGRSRNGARQQYKSNRSELECRVDDTVRERDARHSNKWIDSCKLRIHPYLSISLDAMEHAARDQENFRQKNPPYNMFTIGLTFRGITKIF</sequence>
<reference evidence="1" key="1">
    <citation type="submission" date="2011-02" db="EMBL/GenBank/DDBJ databases">
        <title>The genome of the leaf-cutting ant Acromyrmex echinatior suggests key adaptations to social evolution and fungus farming.</title>
        <authorList>
            <person name="Nygaard S."/>
            <person name="Zhang G."/>
        </authorList>
    </citation>
    <scope>NUCLEOTIDE SEQUENCE</scope>
</reference>
<keyword evidence="2" id="KW-1185">Reference proteome</keyword>
<dbReference type="Proteomes" id="UP000007755">
    <property type="component" value="Unassembled WGS sequence"/>
</dbReference>
<evidence type="ECO:0000313" key="2">
    <source>
        <dbReference type="Proteomes" id="UP000007755"/>
    </source>
</evidence>
<accession>F4X605</accession>
<dbReference type="AlphaFoldDB" id="F4X605"/>
<name>F4X605_ACREC</name>
<proteinExistence type="predicted"/>